<dbReference type="Gene3D" id="1.25.40.420">
    <property type="match status" value="1"/>
</dbReference>
<dbReference type="AlphaFoldDB" id="A0A8B7NED0"/>
<keyword evidence="2" id="KW-0677">Repeat</keyword>
<dbReference type="Pfam" id="PF00651">
    <property type="entry name" value="BTB"/>
    <property type="match status" value="1"/>
</dbReference>
<evidence type="ECO:0000256" key="4">
    <source>
        <dbReference type="SAM" id="Phobius"/>
    </source>
</evidence>
<dbReference type="InterPro" id="IPR015915">
    <property type="entry name" value="Kelch-typ_b-propeller"/>
</dbReference>
<evidence type="ECO:0000313" key="7">
    <source>
        <dbReference type="RefSeq" id="XP_018011963.1"/>
    </source>
</evidence>
<evidence type="ECO:0000256" key="3">
    <source>
        <dbReference type="ARBA" id="ARBA00023203"/>
    </source>
</evidence>
<dbReference type="OrthoDB" id="45365at2759"/>
<protein>
    <submittedName>
        <fullName evidence="7">Kelch-like protein 5</fullName>
    </submittedName>
</protein>
<gene>
    <name evidence="7" type="primary">LOC108669176</name>
</gene>
<dbReference type="SUPFAM" id="SSF54695">
    <property type="entry name" value="POZ domain"/>
    <property type="match status" value="1"/>
</dbReference>
<sequence length="647" mass="67745">MVRKMCQVTAAACLHALTTAVRRALCISDVGDVGDVLTWVTCVVLTWVTCVVLTWVTCVVLTVRRCRVKAAQQRRSQGHTIIRDGGDVASCDGGGVTSAAASAGADVGNAGVSRAVAAGNPADVGGAGACVLDATDGAAACCDGGGVTSSAASAGAFKFDDAGVSRAVLVQVLLLISSPTRVSPSPSLVTMSSLGSMSTSTSVSAGFSDPSCSSSSSAGACSSNPEEYTLLHYCYTGELEVGGVLHYCYTGELEVGGVLHYCYTGELEVREASVERLLSTAHQLLLGEVVSVCCGFLASQLHPTNCIGIQLFAESQSCSDLQLAAQKYTAEHFSEVCTQQEFLQLRLPELLQLLSSDDLNVSSVQTILQAVVSWLEHDLAGREEHSSTVLGLVRLPLLPPHHLSHSVHLNPLFGADLRCLRLLVEAFQHHLKVPLSPDAPEEALTRTRPRKSTVGLLYLVGGMDASKLPVEGNTHVLPHLRGTPMSSPRSSLGVGVVGGKLYAVGGRDGSSCLRSVECYDPHTNRWTPCARMHQRRGGVGVGVLGGHLYAVGGHDAPASSPTVTRLQCVERYDPATDTWTLLPGGLPVGCDSVSVCQLGEQLVCVGGYTGTSYLTTTHAYQPYTNTWVQLASLPAGRAGACTVVIQQ</sequence>
<dbReference type="FunFam" id="1.25.40.420:FF:000001">
    <property type="entry name" value="Kelch-like family member 12"/>
    <property type="match status" value="1"/>
</dbReference>
<feature type="transmembrane region" description="Helical" evidence="4">
    <location>
        <begin position="36"/>
        <end position="63"/>
    </location>
</feature>
<dbReference type="PANTHER" id="PTHR24412:SF441">
    <property type="entry name" value="KELCH-LIKE PROTEIN 28"/>
    <property type="match status" value="1"/>
</dbReference>
<evidence type="ECO:0000256" key="2">
    <source>
        <dbReference type="ARBA" id="ARBA00022737"/>
    </source>
</evidence>
<dbReference type="Proteomes" id="UP000694843">
    <property type="component" value="Unplaced"/>
</dbReference>
<dbReference type="Pfam" id="PF01344">
    <property type="entry name" value="Kelch_1"/>
    <property type="match status" value="3"/>
</dbReference>
<feature type="domain" description="BACK" evidence="5">
    <location>
        <begin position="306"/>
        <end position="408"/>
    </location>
</feature>
<keyword evidence="4" id="KW-0472">Membrane</keyword>
<dbReference type="SMART" id="SM00612">
    <property type="entry name" value="Kelch"/>
    <property type="match status" value="4"/>
</dbReference>
<keyword evidence="1" id="KW-0880">Kelch repeat</keyword>
<reference evidence="7" key="1">
    <citation type="submission" date="2025-08" db="UniProtKB">
        <authorList>
            <consortium name="RefSeq"/>
        </authorList>
    </citation>
    <scope>IDENTIFICATION</scope>
    <source>
        <tissue evidence="7">Whole organism</tissue>
    </source>
</reference>
<dbReference type="PANTHER" id="PTHR24412">
    <property type="entry name" value="KELCH PROTEIN"/>
    <property type="match status" value="1"/>
</dbReference>
<dbReference type="GO" id="GO:0003779">
    <property type="term" value="F:actin binding"/>
    <property type="evidence" value="ECO:0007669"/>
    <property type="project" value="UniProtKB-KW"/>
</dbReference>
<dbReference type="InterPro" id="IPR006652">
    <property type="entry name" value="Kelch_1"/>
</dbReference>
<dbReference type="Gene3D" id="2.120.10.80">
    <property type="entry name" value="Kelch-type beta propeller"/>
    <property type="match status" value="1"/>
</dbReference>
<dbReference type="InterPro" id="IPR011333">
    <property type="entry name" value="SKP1/BTB/POZ_sf"/>
</dbReference>
<dbReference type="SUPFAM" id="SSF117281">
    <property type="entry name" value="Kelch motif"/>
    <property type="match status" value="1"/>
</dbReference>
<keyword evidence="3" id="KW-0009">Actin-binding</keyword>
<keyword evidence="6" id="KW-1185">Reference proteome</keyword>
<dbReference type="InterPro" id="IPR011705">
    <property type="entry name" value="BACK"/>
</dbReference>
<dbReference type="KEGG" id="hazt:108669176"/>
<dbReference type="Pfam" id="PF07707">
    <property type="entry name" value="BACK"/>
    <property type="match status" value="1"/>
</dbReference>
<dbReference type="InterPro" id="IPR000210">
    <property type="entry name" value="BTB/POZ_dom"/>
</dbReference>
<organism evidence="6 7">
    <name type="scientific">Hyalella azteca</name>
    <name type="common">Amphipod</name>
    <dbReference type="NCBI Taxonomy" id="294128"/>
    <lineage>
        <taxon>Eukaryota</taxon>
        <taxon>Metazoa</taxon>
        <taxon>Ecdysozoa</taxon>
        <taxon>Arthropoda</taxon>
        <taxon>Crustacea</taxon>
        <taxon>Multicrustacea</taxon>
        <taxon>Malacostraca</taxon>
        <taxon>Eumalacostraca</taxon>
        <taxon>Peracarida</taxon>
        <taxon>Amphipoda</taxon>
        <taxon>Senticaudata</taxon>
        <taxon>Talitrida</taxon>
        <taxon>Talitroidea</taxon>
        <taxon>Hyalellidae</taxon>
        <taxon>Hyalella</taxon>
    </lineage>
</organism>
<accession>A0A8B7NED0</accession>
<dbReference type="SMART" id="SM00875">
    <property type="entry name" value="BACK"/>
    <property type="match status" value="1"/>
</dbReference>
<keyword evidence="4" id="KW-0812">Transmembrane</keyword>
<dbReference type="GeneID" id="108669176"/>
<proteinExistence type="predicted"/>
<evidence type="ECO:0000256" key="1">
    <source>
        <dbReference type="ARBA" id="ARBA00022441"/>
    </source>
</evidence>
<name>A0A8B7NED0_HYAAZ</name>
<evidence type="ECO:0000259" key="5">
    <source>
        <dbReference type="SMART" id="SM00875"/>
    </source>
</evidence>
<dbReference type="Gene3D" id="3.30.710.10">
    <property type="entry name" value="Potassium Channel Kv1.1, Chain A"/>
    <property type="match status" value="1"/>
</dbReference>
<keyword evidence="4" id="KW-1133">Transmembrane helix</keyword>
<evidence type="ECO:0000313" key="6">
    <source>
        <dbReference type="Proteomes" id="UP000694843"/>
    </source>
</evidence>
<dbReference type="RefSeq" id="XP_018011963.1">
    <property type="nucleotide sequence ID" value="XM_018156474.1"/>
</dbReference>